<dbReference type="GO" id="GO:0006355">
    <property type="term" value="P:regulation of DNA-templated transcription"/>
    <property type="evidence" value="ECO:0007669"/>
    <property type="project" value="InterPro"/>
</dbReference>
<dbReference type="Gene3D" id="3.40.50.2300">
    <property type="match status" value="1"/>
</dbReference>
<evidence type="ECO:0000256" key="5">
    <source>
        <dbReference type="PROSITE-ProRule" id="PRU00169"/>
    </source>
</evidence>
<protein>
    <submittedName>
        <fullName evidence="8">Response regulator</fullName>
    </submittedName>
</protein>
<dbReference type="GO" id="GO:0000160">
    <property type="term" value="P:phosphorelay signal transduction system"/>
    <property type="evidence" value="ECO:0007669"/>
    <property type="project" value="InterPro"/>
</dbReference>
<dbReference type="PANTHER" id="PTHR43214">
    <property type="entry name" value="TWO-COMPONENT RESPONSE REGULATOR"/>
    <property type="match status" value="1"/>
</dbReference>
<dbReference type="GO" id="GO:0003677">
    <property type="term" value="F:DNA binding"/>
    <property type="evidence" value="ECO:0007669"/>
    <property type="project" value="UniProtKB-KW"/>
</dbReference>
<dbReference type="Pfam" id="PF00196">
    <property type="entry name" value="GerE"/>
    <property type="match status" value="1"/>
</dbReference>
<name>A0A6N7ZFN6_9MICO</name>
<reference evidence="8 9" key="1">
    <citation type="submission" date="2019-11" db="EMBL/GenBank/DDBJ databases">
        <title>Cellulosimicrobium composti sp. nov. isolated from a compost.</title>
        <authorList>
            <person name="Yang Y."/>
        </authorList>
    </citation>
    <scope>NUCLEOTIDE SEQUENCE [LARGE SCALE GENOMIC DNA]</scope>
    <source>
        <strain evidence="8 9">BIT-GX5</strain>
    </source>
</reference>
<dbReference type="PROSITE" id="PS50043">
    <property type="entry name" value="HTH_LUXR_2"/>
    <property type="match status" value="1"/>
</dbReference>
<dbReference type="SMART" id="SM00421">
    <property type="entry name" value="HTH_LUXR"/>
    <property type="match status" value="1"/>
</dbReference>
<dbReference type="Pfam" id="PF00072">
    <property type="entry name" value="Response_reg"/>
    <property type="match status" value="1"/>
</dbReference>
<evidence type="ECO:0000313" key="8">
    <source>
        <dbReference type="EMBL" id="MTG88132.1"/>
    </source>
</evidence>
<dbReference type="PROSITE" id="PS00622">
    <property type="entry name" value="HTH_LUXR_1"/>
    <property type="match status" value="1"/>
</dbReference>
<dbReference type="Proteomes" id="UP000440668">
    <property type="component" value="Unassembled WGS sequence"/>
</dbReference>
<dbReference type="PRINTS" id="PR00038">
    <property type="entry name" value="HTHLUXR"/>
</dbReference>
<evidence type="ECO:0000256" key="2">
    <source>
        <dbReference type="ARBA" id="ARBA00023015"/>
    </source>
</evidence>
<keyword evidence="2" id="KW-0805">Transcription regulation</keyword>
<sequence>MSRDGAVVRVLVVDDHPVVRSGIVGMLAAEPDLEVVGEAGDGEQAVRLAAEVAPDVVLMDLRMPVLDGVGATTAILASPGRGAAGGTAPRVVVLTTYETDADILRAVEAGATGYLLKDTPRDELVAGVRAAARGQTVLAPSVATRLVTSVRGTDRLTDREVEVLRLVARGLSNAAVGRELFITEATVKTHLLRAFAKLGVDDRTAAVTVAMQRGFLPAV</sequence>
<feature type="domain" description="HTH luxR-type" evidence="6">
    <location>
        <begin position="149"/>
        <end position="214"/>
    </location>
</feature>
<dbReference type="InterPro" id="IPR000792">
    <property type="entry name" value="Tscrpt_reg_LuxR_C"/>
</dbReference>
<dbReference type="InterPro" id="IPR039420">
    <property type="entry name" value="WalR-like"/>
</dbReference>
<evidence type="ECO:0000259" key="6">
    <source>
        <dbReference type="PROSITE" id="PS50043"/>
    </source>
</evidence>
<dbReference type="CDD" id="cd06170">
    <property type="entry name" value="LuxR_C_like"/>
    <property type="match status" value="1"/>
</dbReference>
<dbReference type="SUPFAM" id="SSF52172">
    <property type="entry name" value="CheY-like"/>
    <property type="match status" value="1"/>
</dbReference>
<keyword evidence="1 5" id="KW-0597">Phosphoprotein</keyword>
<dbReference type="InterPro" id="IPR058245">
    <property type="entry name" value="NreC/VraR/RcsB-like_REC"/>
</dbReference>
<dbReference type="RefSeq" id="WP_155098349.1">
    <property type="nucleotide sequence ID" value="NZ_WMKA01000006.1"/>
</dbReference>
<dbReference type="SUPFAM" id="SSF46894">
    <property type="entry name" value="C-terminal effector domain of the bipartite response regulators"/>
    <property type="match status" value="1"/>
</dbReference>
<dbReference type="AlphaFoldDB" id="A0A6N7ZFN6"/>
<feature type="modified residue" description="4-aspartylphosphate" evidence="5">
    <location>
        <position position="60"/>
    </location>
</feature>
<keyword evidence="4" id="KW-0804">Transcription</keyword>
<organism evidence="8 9">
    <name type="scientific">Cellulosimicrobium composti</name>
    <dbReference type="NCBI Taxonomy" id="2672572"/>
    <lineage>
        <taxon>Bacteria</taxon>
        <taxon>Bacillati</taxon>
        <taxon>Actinomycetota</taxon>
        <taxon>Actinomycetes</taxon>
        <taxon>Micrococcales</taxon>
        <taxon>Promicromonosporaceae</taxon>
        <taxon>Cellulosimicrobium</taxon>
    </lineage>
</organism>
<dbReference type="EMBL" id="WMKA01000006">
    <property type="protein sequence ID" value="MTG88132.1"/>
    <property type="molecule type" value="Genomic_DNA"/>
</dbReference>
<gene>
    <name evidence="8" type="ORF">GJV82_04080</name>
</gene>
<dbReference type="PROSITE" id="PS50110">
    <property type="entry name" value="RESPONSE_REGULATORY"/>
    <property type="match status" value="1"/>
</dbReference>
<comment type="caution">
    <text evidence="8">The sequence shown here is derived from an EMBL/GenBank/DDBJ whole genome shotgun (WGS) entry which is preliminary data.</text>
</comment>
<dbReference type="SMART" id="SM00448">
    <property type="entry name" value="REC"/>
    <property type="match status" value="1"/>
</dbReference>
<evidence type="ECO:0000256" key="1">
    <source>
        <dbReference type="ARBA" id="ARBA00022553"/>
    </source>
</evidence>
<evidence type="ECO:0000256" key="3">
    <source>
        <dbReference type="ARBA" id="ARBA00023125"/>
    </source>
</evidence>
<evidence type="ECO:0000256" key="4">
    <source>
        <dbReference type="ARBA" id="ARBA00023163"/>
    </source>
</evidence>
<accession>A0A6N7ZFN6</accession>
<evidence type="ECO:0000259" key="7">
    <source>
        <dbReference type="PROSITE" id="PS50110"/>
    </source>
</evidence>
<feature type="domain" description="Response regulatory" evidence="7">
    <location>
        <begin position="9"/>
        <end position="132"/>
    </location>
</feature>
<dbReference type="CDD" id="cd17535">
    <property type="entry name" value="REC_NarL-like"/>
    <property type="match status" value="1"/>
</dbReference>
<dbReference type="InterPro" id="IPR001789">
    <property type="entry name" value="Sig_transdc_resp-reg_receiver"/>
</dbReference>
<dbReference type="PANTHER" id="PTHR43214:SF24">
    <property type="entry name" value="TRANSCRIPTIONAL REGULATORY PROTEIN NARL-RELATED"/>
    <property type="match status" value="1"/>
</dbReference>
<proteinExistence type="predicted"/>
<dbReference type="InterPro" id="IPR016032">
    <property type="entry name" value="Sig_transdc_resp-reg_C-effctor"/>
</dbReference>
<dbReference type="InterPro" id="IPR011006">
    <property type="entry name" value="CheY-like_superfamily"/>
</dbReference>
<evidence type="ECO:0000313" key="9">
    <source>
        <dbReference type="Proteomes" id="UP000440668"/>
    </source>
</evidence>
<keyword evidence="3" id="KW-0238">DNA-binding</keyword>